<evidence type="ECO:0000259" key="1">
    <source>
        <dbReference type="Pfam" id="PF00117"/>
    </source>
</evidence>
<accession>A0AAE0IES5</accession>
<dbReference type="PANTHER" id="PTHR42695">
    <property type="entry name" value="GLUTAMINE AMIDOTRANSFERASE YLR126C-RELATED"/>
    <property type="match status" value="1"/>
</dbReference>
<reference evidence="2" key="1">
    <citation type="journal article" date="2023" name="Mol. Phylogenet. Evol.">
        <title>Genome-scale phylogeny and comparative genomics of the fungal order Sordariales.</title>
        <authorList>
            <person name="Hensen N."/>
            <person name="Bonometti L."/>
            <person name="Westerberg I."/>
            <person name="Brannstrom I.O."/>
            <person name="Guillou S."/>
            <person name="Cros-Aarteil S."/>
            <person name="Calhoun S."/>
            <person name="Haridas S."/>
            <person name="Kuo A."/>
            <person name="Mondo S."/>
            <person name="Pangilinan J."/>
            <person name="Riley R."/>
            <person name="LaButti K."/>
            <person name="Andreopoulos B."/>
            <person name="Lipzen A."/>
            <person name="Chen C."/>
            <person name="Yan M."/>
            <person name="Daum C."/>
            <person name="Ng V."/>
            <person name="Clum A."/>
            <person name="Steindorff A."/>
            <person name="Ohm R.A."/>
            <person name="Martin F."/>
            <person name="Silar P."/>
            <person name="Natvig D.O."/>
            <person name="Lalanne C."/>
            <person name="Gautier V."/>
            <person name="Ament-Velasquez S.L."/>
            <person name="Kruys A."/>
            <person name="Hutchinson M.I."/>
            <person name="Powell A.J."/>
            <person name="Barry K."/>
            <person name="Miller A.N."/>
            <person name="Grigoriev I.V."/>
            <person name="Debuchy R."/>
            <person name="Gladieux P."/>
            <person name="Hiltunen Thoren M."/>
            <person name="Johannesson H."/>
        </authorList>
    </citation>
    <scope>NUCLEOTIDE SEQUENCE</scope>
    <source>
        <strain evidence="2">SMH4131-1</strain>
    </source>
</reference>
<sequence>MAPLRLAILEADTPFAAVDAIYHGYHGVFKHLFTRAAAPTPLSSLLTLSQHDIVNDYLTAYPSLETVDAVLITGSKHNAYDNDLWITTLVEYTRQALATNGRVRVIGVCFGHQIVGRAMDMPVARAESGWEVSVTEIRTTEKGRELFGTDTQKIQQMHRDQVFGLPAGAQLLAETDICPNQGFIIPGRVITVQGHPEFTEFIMDELLRARHSTGLFSDDVYQSGMDRNGDHHDGLVVARAFIKFLQQDEQAQEA</sequence>
<dbReference type="Gene3D" id="3.40.50.880">
    <property type="match status" value="1"/>
</dbReference>
<keyword evidence="3" id="KW-1185">Reference proteome</keyword>
<dbReference type="Pfam" id="PF00117">
    <property type="entry name" value="GATase"/>
    <property type="match status" value="1"/>
</dbReference>
<dbReference type="InterPro" id="IPR044992">
    <property type="entry name" value="ChyE-like"/>
</dbReference>
<dbReference type="GO" id="GO:0005829">
    <property type="term" value="C:cytosol"/>
    <property type="evidence" value="ECO:0007669"/>
    <property type="project" value="TreeGrafter"/>
</dbReference>
<dbReference type="InterPro" id="IPR029062">
    <property type="entry name" value="Class_I_gatase-like"/>
</dbReference>
<evidence type="ECO:0000313" key="2">
    <source>
        <dbReference type="EMBL" id="KAK3323800.1"/>
    </source>
</evidence>
<protein>
    <submittedName>
        <fullName evidence="2">Class I glutamine amidotransferase-like protein</fullName>
    </submittedName>
</protein>
<dbReference type="EMBL" id="JAUEPO010000004">
    <property type="protein sequence ID" value="KAK3323800.1"/>
    <property type="molecule type" value="Genomic_DNA"/>
</dbReference>
<dbReference type="AlphaFoldDB" id="A0AAE0IES5"/>
<dbReference type="InterPro" id="IPR017926">
    <property type="entry name" value="GATASE"/>
</dbReference>
<feature type="domain" description="Glutamine amidotransferase" evidence="1">
    <location>
        <begin position="64"/>
        <end position="199"/>
    </location>
</feature>
<dbReference type="PANTHER" id="PTHR42695:SF5">
    <property type="entry name" value="GLUTAMINE AMIDOTRANSFERASE YLR126C-RELATED"/>
    <property type="match status" value="1"/>
</dbReference>
<dbReference type="GO" id="GO:0005634">
    <property type="term" value="C:nucleus"/>
    <property type="evidence" value="ECO:0007669"/>
    <property type="project" value="TreeGrafter"/>
</dbReference>
<reference evidence="2" key="2">
    <citation type="submission" date="2023-06" db="EMBL/GenBank/DDBJ databases">
        <authorList>
            <consortium name="Lawrence Berkeley National Laboratory"/>
            <person name="Haridas S."/>
            <person name="Hensen N."/>
            <person name="Bonometti L."/>
            <person name="Westerberg I."/>
            <person name="Brannstrom I.O."/>
            <person name="Guillou S."/>
            <person name="Cros-Aarteil S."/>
            <person name="Calhoun S."/>
            <person name="Kuo A."/>
            <person name="Mondo S."/>
            <person name="Pangilinan J."/>
            <person name="Riley R."/>
            <person name="Labutti K."/>
            <person name="Andreopoulos B."/>
            <person name="Lipzen A."/>
            <person name="Chen C."/>
            <person name="Yanf M."/>
            <person name="Daum C."/>
            <person name="Ng V."/>
            <person name="Clum A."/>
            <person name="Steindorff A."/>
            <person name="Ohm R."/>
            <person name="Martin F."/>
            <person name="Silar P."/>
            <person name="Natvig D."/>
            <person name="Lalanne C."/>
            <person name="Gautier V."/>
            <person name="Ament-Velasquez S.L."/>
            <person name="Kruys A."/>
            <person name="Hutchinson M.I."/>
            <person name="Powell A.J."/>
            <person name="Barry K."/>
            <person name="Miller A.N."/>
            <person name="Grigoriev I.V."/>
            <person name="Debuchy R."/>
            <person name="Gladieux P."/>
            <person name="Thoren M.H."/>
            <person name="Johannesson H."/>
        </authorList>
    </citation>
    <scope>NUCLEOTIDE SEQUENCE</scope>
    <source>
        <strain evidence="2">SMH4131-1</strain>
    </source>
</reference>
<dbReference type="PROSITE" id="PS51273">
    <property type="entry name" value="GATASE_TYPE_1"/>
    <property type="match status" value="1"/>
</dbReference>
<gene>
    <name evidence="2" type="ORF">B0T19DRAFT_426965</name>
</gene>
<comment type="caution">
    <text evidence="2">The sequence shown here is derived from an EMBL/GenBank/DDBJ whole genome shotgun (WGS) entry which is preliminary data.</text>
</comment>
<evidence type="ECO:0000313" key="3">
    <source>
        <dbReference type="Proteomes" id="UP001286456"/>
    </source>
</evidence>
<dbReference type="CDD" id="cd01741">
    <property type="entry name" value="GATase1_1"/>
    <property type="match status" value="1"/>
</dbReference>
<name>A0AAE0IES5_9PEZI</name>
<organism evidence="2 3">
    <name type="scientific">Cercophora scortea</name>
    <dbReference type="NCBI Taxonomy" id="314031"/>
    <lineage>
        <taxon>Eukaryota</taxon>
        <taxon>Fungi</taxon>
        <taxon>Dikarya</taxon>
        <taxon>Ascomycota</taxon>
        <taxon>Pezizomycotina</taxon>
        <taxon>Sordariomycetes</taxon>
        <taxon>Sordariomycetidae</taxon>
        <taxon>Sordariales</taxon>
        <taxon>Lasiosphaeriaceae</taxon>
        <taxon>Cercophora</taxon>
    </lineage>
</organism>
<dbReference type="SUPFAM" id="SSF52317">
    <property type="entry name" value="Class I glutamine amidotransferase-like"/>
    <property type="match status" value="1"/>
</dbReference>
<keyword evidence="2" id="KW-0315">Glutamine amidotransferase</keyword>
<proteinExistence type="predicted"/>
<dbReference type="Proteomes" id="UP001286456">
    <property type="component" value="Unassembled WGS sequence"/>
</dbReference>